<organism evidence="1 2">
    <name type="scientific">Flagellimonas maritima</name>
    <dbReference type="NCBI Taxonomy" id="1383885"/>
    <lineage>
        <taxon>Bacteria</taxon>
        <taxon>Pseudomonadati</taxon>
        <taxon>Bacteroidota</taxon>
        <taxon>Flavobacteriia</taxon>
        <taxon>Flavobacteriales</taxon>
        <taxon>Flavobacteriaceae</taxon>
        <taxon>Flagellimonas</taxon>
    </lineage>
</organism>
<gene>
    <name evidence="1" type="ORF">HME9304_01969</name>
</gene>
<dbReference type="AlphaFoldDB" id="A0A2Z4LT08"/>
<dbReference type="Proteomes" id="UP000248536">
    <property type="component" value="Chromosome"/>
</dbReference>
<accession>A0A2Z4LT08</accession>
<proteinExistence type="predicted"/>
<keyword evidence="2" id="KW-1185">Reference proteome</keyword>
<sequence>MHPDYNGGEKNPSYASIDYVWYYDGSFPPDDGGCSDTFDGCGGFDLSDFCSPLFDYFVEDAEFYKEDFSEKYEEQADLLEDLYINDLFEILNLARCKLEGTDDFSKLNKTNPFESSATSHGDRHLAKVYVWKA</sequence>
<evidence type="ECO:0000313" key="1">
    <source>
        <dbReference type="EMBL" id="AWX44963.1"/>
    </source>
</evidence>
<reference evidence="1 2" key="1">
    <citation type="submission" date="2018-06" db="EMBL/GenBank/DDBJ databases">
        <title>Spongiibacterium sp. HME9304 Genome sequencing and assembly.</title>
        <authorList>
            <person name="Kang H."/>
            <person name="Kim H."/>
            <person name="Joh K."/>
        </authorList>
    </citation>
    <scope>NUCLEOTIDE SEQUENCE [LARGE SCALE GENOMIC DNA]</scope>
    <source>
        <strain evidence="1 2">HME9304</strain>
    </source>
</reference>
<name>A0A2Z4LT08_9FLAO</name>
<dbReference type="KEGG" id="spon:HME9304_01969"/>
<dbReference type="EMBL" id="CP030104">
    <property type="protein sequence ID" value="AWX44963.1"/>
    <property type="molecule type" value="Genomic_DNA"/>
</dbReference>
<evidence type="ECO:0000313" key="2">
    <source>
        <dbReference type="Proteomes" id="UP000248536"/>
    </source>
</evidence>
<protein>
    <submittedName>
        <fullName evidence="1">Uncharacterized protein</fullName>
    </submittedName>
</protein>